<dbReference type="SUPFAM" id="SSF69349">
    <property type="entry name" value="Phage fibre proteins"/>
    <property type="match status" value="1"/>
</dbReference>
<dbReference type="InterPro" id="IPR031325">
    <property type="entry name" value="RHS_repeat"/>
</dbReference>
<name>A0AAN0VQR4_9BURK</name>
<dbReference type="PANTHER" id="PTHR32305:SF15">
    <property type="entry name" value="PROTEIN RHSA-RELATED"/>
    <property type="match status" value="1"/>
</dbReference>
<dbReference type="InterPro" id="IPR006530">
    <property type="entry name" value="YD"/>
</dbReference>
<feature type="region of interest" description="Disordered" evidence="5">
    <location>
        <begin position="1881"/>
        <end position="1905"/>
    </location>
</feature>
<dbReference type="Proteomes" id="UP000029413">
    <property type="component" value="Chromosome 2"/>
</dbReference>
<reference evidence="10 11" key="1">
    <citation type="submission" date="2014-05" db="EMBL/GenBank/DDBJ databases">
        <authorList>
            <person name="Bishop-Lilly K.A."/>
            <person name="Broomall S.M."/>
            <person name="Chain P.S."/>
            <person name="Chertkov O."/>
            <person name="Coyne S.R."/>
            <person name="Daligault H.E."/>
            <person name="Davenport K.W."/>
            <person name="Erkkila T."/>
            <person name="Frey K.G."/>
            <person name="Gibbons H.S."/>
            <person name="Gu W."/>
            <person name="Jaissle J."/>
            <person name="Johnson S.L."/>
            <person name="Koroleva G.I."/>
            <person name="Ladner J.T."/>
            <person name="Lo C.-C."/>
            <person name="Minogue T.D."/>
            <person name="Munk C."/>
            <person name="Palacios G.F."/>
            <person name="Redden C.L."/>
            <person name="Rosenzweig C.N."/>
            <person name="Scholz M.B."/>
            <person name="Teshima H."/>
            <person name="Xu Y."/>
        </authorList>
    </citation>
    <scope>NUCLEOTIDE SEQUENCE [LARGE SCALE GENOMIC DNA]</scope>
    <source>
        <strain evidence="10 11">DDS 22E-1</strain>
    </source>
</reference>
<evidence type="ECO:0000256" key="2">
    <source>
        <dbReference type="ARBA" id="ARBA00005558"/>
    </source>
</evidence>
<feature type="region of interest" description="Disordered" evidence="5">
    <location>
        <begin position="660"/>
        <end position="681"/>
    </location>
</feature>
<protein>
    <submittedName>
        <fullName evidence="10">Rhs element Vgr family protein</fullName>
    </submittedName>
</protein>
<feature type="compositionally biased region" description="Polar residues" evidence="5">
    <location>
        <begin position="1881"/>
        <end position="1895"/>
    </location>
</feature>
<evidence type="ECO:0000259" key="8">
    <source>
        <dbReference type="Pfam" id="PF22178"/>
    </source>
</evidence>
<dbReference type="InterPro" id="IPR006531">
    <property type="entry name" value="Gp5/Vgr_OB"/>
</dbReference>
<feature type="region of interest" description="Disordered" evidence="5">
    <location>
        <begin position="390"/>
        <end position="409"/>
    </location>
</feature>
<gene>
    <name evidence="10" type="ORF">DM39_5016</name>
</gene>
<dbReference type="InterPro" id="IPR037026">
    <property type="entry name" value="Vgr_OB-fold_dom_sf"/>
</dbReference>
<dbReference type="Pfam" id="PF05593">
    <property type="entry name" value="RHS_repeat"/>
    <property type="match status" value="4"/>
</dbReference>
<dbReference type="Gene3D" id="3.55.50.10">
    <property type="entry name" value="Baseplate protein-like domains"/>
    <property type="match status" value="1"/>
</dbReference>
<dbReference type="NCBIfam" id="TIGR01643">
    <property type="entry name" value="YD_repeat_2x"/>
    <property type="match status" value="7"/>
</dbReference>
<dbReference type="Gene3D" id="4.10.220.110">
    <property type="match status" value="1"/>
</dbReference>
<organism evidence="10 11">
    <name type="scientific">Burkholderia cenocepacia</name>
    <dbReference type="NCBI Taxonomy" id="95486"/>
    <lineage>
        <taxon>Bacteria</taxon>
        <taxon>Pseudomonadati</taxon>
        <taxon>Pseudomonadota</taxon>
        <taxon>Betaproteobacteria</taxon>
        <taxon>Burkholderiales</taxon>
        <taxon>Burkholderiaceae</taxon>
        <taxon>Burkholderia</taxon>
        <taxon>Burkholderia cepacia complex</taxon>
    </lineage>
</organism>
<dbReference type="Pfam" id="PF20148">
    <property type="entry name" value="DUF6531"/>
    <property type="match status" value="1"/>
</dbReference>
<dbReference type="Gene3D" id="2.180.10.10">
    <property type="entry name" value="RHS repeat-associated core"/>
    <property type="match status" value="3"/>
</dbReference>
<comment type="similarity">
    <text evidence="2">Belongs to the VgrG protein family.</text>
</comment>
<feature type="domain" description="Teneurin-like YD-shell" evidence="9">
    <location>
        <begin position="1516"/>
        <end position="1810"/>
    </location>
</feature>
<dbReference type="InterPro" id="IPR056823">
    <property type="entry name" value="TEN-like_YD-shell"/>
</dbReference>
<dbReference type="NCBIfam" id="TIGR03696">
    <property type="entry name" value="Rhs_assc_core"/>
    <property type="match status" value="1"/>
</dbReference>
<evidence type="ECO:0000313" key="11">
    <source>
        <dbReference type="Proteomes" id="UP000029413"/>
    </source>
</evidence>
<dbReference type="Gene3D" id="2.30.110.50">
    <property type="match status" value="1"/>
</dbReference>
<dbReference type="SUPFAM" id="SSF69279">
    <property type="entry name" value="Phage tail proteins"/>
    <property type="match status" value="2"/>
</dbReference>
<keyword evidence="3" id="KW-0964">Secreted</keyword>
<dbReference type="GO" id="GO:0005576">
    <property type="term" value="C:extracellular region"/>
    <property type="evidence" value="ECO:0007669"/>
    <property type="project" value="UniProtKB-SubCell"/>
</dbReference>
<evidence type="ECO:0000256" key="4">
    <source>
        <dbReference type="ARBA" id="ARBA00022737"/>
    </source>
</evidence>
<dbReference type="Pfam" id="PF25023">
    <property type="entry name" value="TEN_YD-shell"/>
    <property type="match status" value="2"/>
</dbReference>
<sequence length="1988" mass="221017">MVNFKTNRTFSVSGPALPDLEGIGAMLHLSAMRGTEQLSTPYTYELWLTTPADPRLPADMLANLDLKAMLGKELTVTIQLDGMGSFVAGMAGQAGAGNLGAGTREISGIVTAASYVDQLNRQCRYRVVLEPWLALARERTDYRIFQRKSVLDILREVFGAYWYSFEMRVGRTYRPLRYQVQYGESDFAFAQRLMEEHGIAWFFEHSQGVHRLVLVDGPGAYRSVESVAYQTLEYYPPGRKIDREHVDRFEATERLRSGVWTTDDFDFEKPGTTLTAQNSLPRETAHNQLERYEWPGDYTETEDGQTFAQVRMEEIHAQGARAQGEGNLRNVVCGTTFVLAGHPMASANREYLVIASELDVKETGETTGFSAYAIRSRFTVQPSDVVFRPPRTIRKPRTRGPQTAIVTGPPGAEIWTNKNGEVTLKFHWDRSDVKDQNSSCWVRVSYPWAGSNFGGIHVPRVGTEVIVDFENGDPDRPIVTGRVYNAMTMPPWTLPAHATQSGILTRSTKGGGYGNANAIRFEDKKGAEQVWIQAERNLDAVIEADETHTVGHDRTKRIGHDETDQIGRHWKLSTGGYKFETVTLASVKSVGMGAMFNVGMAYNVNVGGLYLRNVGLQMASTVGRSRTDRVVQDWTADVGHTYTLTVRGKAVGDAVAADQANPIEPSPDFAPQLPAPVSSSNANQLRIADTGESSLSGAKQTQLIGPGGTVTIDESGIHLKGTAIYLQAPTISMTNGNAGGLAPVTEADCAECAKKTVSANPVDLATGQKVLSHTDFTLPGRVSIDWSRSYRSADQRRGSLGVAWKLPYATEVRTSATGLIYFDADGRQLQFPALNAGEAHFHPIEKFTLMRGDDNASGTTYALRFGNGVEERYGRHPVDETRWQLQRITTRDGQCLTLGYTAQGWLETVRNNVHTVRCALDDAGRITSVLLDQGVGNQPLHLTSYVYDEHGDLVEATDRENLTWRYGYDNHLLTTYRTPAGATHVSEWNDDTPNAYCLRTYAYTEGADGQRVVAREMRFDYLPSLRATRVTDGLGHTTEYHYNGLWAVEKIVHPDGSVEQTHFDETGSVAGYTDALGRTTRIVNDARGNPTSIIDPAGNVTRISYGEHNLPEQITDPAGQIWQRDYDGHGHLTSETDPLGNVTRYAYENGLPVSRTDALGNVTKMQWDDAGQLVARTDCSGHTTTYDYDPFGQLTETTDALGQVSHHSGSVSARVTAVQPAGMGWWKVEYDEAGRAIAHTDPLERVTRVDWDAYGQRTQIVDPAGGTQQFRYDAIGRLTKLTNANQETTTFRYDSRNRLIEQTGFDGRRQSYRYNAAGELVERIDHGQDGQIATHVTYDVLGRPVERRSSDGSQASYRYDERGLLTQAQAISPGRAPVHVTYEYDAAGRRTAEVQAHHGRVWRLTHGVDAIGNRDWTHVPDIGSLVWQRYGSGHVHGILLDEHPLASFERDALHREIRRTQGPASHHFGYGANGLLAVHRWQNLDERGRSLEHPRPWRAWAYDDAGQLTTLDDAWRDQKAFRYDALSRLTHVMAASGPEAFHYDPAGNLLAAAPSRDNMQAWKASGDRLLRFAPQTRPDRPVDFTYDGHGNRIARTVPLPPKPALTEAEKRSQRGTDNLLRVMEVLTGTPKYEEPSEVPEVTRYRYDGSHQLIAIEHADGARSEYEYDALGRRVAKHHTPAGGAQQTTLFMWDGDWMMQEVRTGRTSHEDRAVTYVPHPDHEGPLTRLADGQAWHYVTDHLGTPQELYDEQREVVWAADLSAYGRTARWLTRVVDNPIRFPGQYRDEESGLHYNRFRYYDPMVGRYINQDPIGLAGGFNNYTYSDSQPSCSIDSLGLQTVAIGAMGGGAVAGPPGAAVGALLGGIVLLGGIAWHVMSATTNNSSDKSEVDCSSNTRSDKPDPCDELQKKVRQAKDYMGRTYKKGEAVCKEAMSSYQLRQRLNDWLRLAIARAQRDERCFDGGDDDHQTEQATAWRHVSNCQELLRGKL</sequence>
<accession>A0AAN0VQR4</accession>
<feature type="domain" description="Teneurin-like YD-shell" evidence="9">
    <location>
        <begin position="1252"/>
        <end position="1403"/>
    </location>
</feature>
<dbReference type="NCBIfam" id="TIGR03361">
    <property type="entry name" value="VI_Rhs_Vgr"/>
    <property type="match status" value="1"/>
</dbReference>
<dbReference type="InterPro" id="IPR054030">
    <property type="entry name" value="Gp5_Vgr_C"/>
</dbReference>
<evidence type="ECO:0000256" key="5">
    <source>
        <dbReference type="SAM" id="MobiDB-lite"/>
    </source>
</evidence>
<evidence type="ECO:0000256" key="3">
    <source>
        <dbReference type="ARBA" id="ARBA00022525"/>
    </source>
</evidence>
<dbReference type="Pfam" id="PF04717">
    <property type="entry name" value="Phage_base_V"/>
    <property type="match status" value="1"/>
</dbReference>
<dbReference type="NCBIfam" id="TIGR01646">
    <property type="entry name" value="vgr_GE"/>
    <property type="match status" value="1"/>
</dbReference>
<proteinExistence type="inferred from homology"/>
<evidence type="ECO:0000259" key="9">
    <source>
        <dbReference type="Pfam" id="PF25023"/>
    </source>
</evidence>
<feature type="domain" description="DUF6531" evidence="7">
    <location>
        <begin position="760"/>
        <end position="831"/>
    </location>
</feature>
<evidence type="ECO:0000259" key="7">
    <source>
        <dbReference type="Pfam" id="PF20148"/>
    </source>
</evidence>
<evidence type="ECO:0000256" key="1">
    <source>
        <dbReference type="ARBA" id="ARBA00004613"/>
    </source>
</evidence>
<dbReference type="Pfam" id="PF05954">
    <property type="entry name" value="Phage_GPD"/>
    <property type="match status" value="1"/>
</dbReference>
<dbReference type="InterPro" id="IPR022385">
    <property type="entry name" value="Rhs_assc_core"/>
</dbReference>
<keyword evidence="11" id="KW-1185">Reference proteome</keyword>
<dbReference type="InterPro" id="IPR050708">
    <property type="entry name" value="T6SS_VgrG/RHS"/>
</dbReference>
<evidence type="ECO:0000313" key="10">
    <source>
        <dbReference type="EMBL" id="AIO36276.1"/>
    </source>
</evidence>
<feature type="domain" description="Gp5/Type VI secretion system Vgr protein OB-fold" evidence="6">
    <location>
        <begin position="433"/>
        <end position="484"/>
    </location>
</feature>
<feature type="compositionally biased region" description="Basic and acidic residues" evidence="5">
    <location>
        <begin position="1896"/>
        <end position="1905"/>
    </location>
</feature>
<keyword evidence="4" id="KW-0677">Repeat</keyword>
<dbReference type="InterPro" id="IPR045351">
    <property type="entry name" value="DUF6531"/>
</dbReference>
<dbReference type="PANTHER" id="PTHR32305">
    <property type="match status" value="1"/>
</dbReference>
<comment type="subcellular location">
    <subcellularLocation>
        <location evidence="1">Secreted</location>
    </subcellularLocation>
</comment>
<dbReference type="Pfam" id="PF22178">
    <property type="entry name" value="Gp5_trimer_C"/>
    <property type="match status" value="1"/>
</dbReference>
<dbReference type="SUPFAM" id="SSF69255">
    <property type="entry name" value="gp5 N-terminal domain-like"/>
    <property type="match status" value="1"/>
</dbReference>
<evidence type="ECO:0000259" key="6">
    <source>
        <dbReference type="Pfam" id="PF04717"/>
    </source>
</evidence>
<dbReference type="InterPro" id="IPR006533">
    <property type="entry name" value="T6SS_Vgr_RhsGE"/>
</dbReference>
<feature type="domain" description="Gp5/Type VI secretion system Vgr C-terminal trimerisation" evidence="8">
    <location>
        <begin position="501"/>
        <end position="609"/>
    </location>
</feature>
<dbReference type="EMBL" id="CP007784">
    <property type="protein sequence ID" value="AIO36276.1"/>
    <property type="molecule type" value="Genomic_DNA"/>
</dbReference>
<dbReference type="KEGG" id="bcen:DM39_5016"/>
<dbReference type="InterPro" id="IPR017847">
    <property type="entry name" value="T6SS_RhsGE_Vgr_subset"/>
</dbReference>
<dbReference type="Gene3D" id="2.40.50.230">
    <property type="entry name" value="Gp5 N-terminal domain"/>
    <property type="match status" value="1"/>
</dbReference>
<dbReference type="SUPFAM" id="SSF50960">
    <property type="entry name" value="TolB, C-terminal domain"/>
    <property type="match status" value="1"/>
</dbReference>